<dbReference type="Proteomes" id="UP000315700">
    <property type="component" value="Chromosome"/>
</dbReference>
<evidence type="ECO:0000256" key="3">
    <source>
        <dbReference type="ARBA" id="ARBA00023274"/>
    </source>
</evidence>
<dbReference type="GO" id="GO:0003735">
    <property type="term" value="F:structural constituent of ribosome"/>
    <property type="evidence" value="ECO:0007669"/>
    <property type="project" value="InterPro"/>
</dbReference>
<comment type="similarity">
    <text evidence="1 5">Belongs to the universal ribosomal protein uL29 family.</text>
</comment>
<dbReference type="SUPFAM" id="SSF46561">
    <property type="entry name" value="Ribosomal protein L29 (L29p)"/>
    <property type="match status" value="1"/>
</dbReference>
<keyword evidence="3 5" id="KW-0687">Ribonucleoprotein</keyword>
<keyword evidence="2 5" id="KW-0689">Ribosomal protein</keyword>
<gene>
    <name evidence="5 6" type="primary">rpmC</name>
    <name evidence="6" type="ORF">Pan44_24480</name>
</gene>
<evidence type="ECO:0000256" key="5">
    <source>
        <dbReference type="HAMAP-Rule" id="MF_00374"/>
    </source>
</evidence>
<reference evidence="6 7" key="1">
    <citation type="submission" date="2019-02" db="EMBL/GenBank/DDBJ databases">
        <title>Deep-cultivation of Planctomycetes and their phenomic and genomic characterization uncovers novel biology.</title>
        <authorList>
            <person name="Wiegand S."/>
            <person name="Jogler M."/>
            <person name="Boedeker C."/>
            <person name="Pinto D."/>
            <person name="Vollmers J."/>
            <person name="Rivas-Marin E."/>
            <person name="Kohn T."/>
            <person name="Peeters S.H."/>
            <person name="Heuer A."/>
            <person name="Rast P."/>
            <person name="Oberbeckmann S."/>
            <person name="Bunk B."/>
            <person name="Jeske O."/>
            <person name="Meyerdierks A."/>
            <person name="Storesund J.E."/>
            <person name="Kallscheuer N."/>
            <person name="Luecker S."/>
            <person name="Lage O.M."/>
            <person name="Pohl T."/>
            <person name="Merkel B.J."/>
            <person name="Hornburger P."/>
            <person name="Mueller R.-W."/>
            <person name="Bruemmer F."/>
            <person name="Labrenz M."/>
            <person name="Spormann A.M."/>
            <person name="Op den Camp H."/>
            <person name="Overmann J."/>
            <person name="Amann R."/>
            <person name="Jetten M.S.M."/>
            <person name="Mascher T."/>
            <person name="Medema M.H."/>
            <person name="Devos D.P."/>
            <person name="Kaster A.-K."/>
            <person name="Ovreas L."/>
            <person name="Rohde M."/>
            <person name="Galperin M.Y."/>
            <person name="Jogler C."/>
        </authorList>
    </citation>
    <scope>NUCLEOTIDE SEQUENCE [LARGE SCALE GENOMIC DNA]</scope>
    <source>
        <strain evidence="6 7">Pan44</strain>
    </source>
</reference>
<dbReference type="NCBIfam" id="TIGR00012">
    <property type="entry name" value="L29"/>
    <property type="match status" value="1"/>
</dbReference>
<organism evidence="6 7">
    <name type="scientific">Caulifigura coniformis</name>
    <dbReference type="NCBI Taxonomy" id="2527983"/>
    <lineage>
        <taxon>Bacteria</taxon>
        <taxon>Pseudomonadati</taxon>
        <taxon>Planctomycetota</taxon>
        <taxon>Planctomycetia</taxon>
        <taxon>Planctomycetales</taxon>
        <taxon>Planctomycetaceae</taxon>
        <taxon>Caulifigura</taxon>
    </lineage>
</organism>
<dbReference type="OrthoDB" id="9815192at2"/>
<keyword evidence="7" id="KW-1185">Reference proteome</keyword>
<dbReference type="InterPro" id="IPR001854">
    <property type="entry name" value="Ribosomal_uL29"/>
</dbReference>
<dbReference type="GO" id="GO:0022625">
    <property type="term" value="C:cytosolic large ribosomal subunit"/>
    <property type="evidence" value="ECO:0007669"/>
    <property type="project" value="TreeGrafter"/>
</dbReference>
<dbReference type="PANTHER" id="PTHR10916:SF0">
    <property type="entry name" value="LARGE RIBOSOMAL SUBUNIT PROTEIN UL29C"/>
    <property type="match status" value="1"/>
</dbReference>
<dbReference type="CDD" id="cd00427">
    <property type="entry name" value="Ribosomal_L29_HIP"/>
    <property type="match status" value="1"/>
</dbReference>
<proteinExistence type="inferred from homology"/>
<dbReference type="KEGG" id="ccos:Pan44_24480"/>
<dbReference type="InterPro" id="IPR036049">
    <property type="entry name" value="Ribosomal_uL29_sf"/>
</dbReference>
<dbReference type="InterPro" id="IPR050063">
    <property type="entry name" value="Ribosomal_protein_uL29"/>
</dbReference>
<evidence type="ECO:0000256" key="2">
    <source>
        <dbReference type="ARBA" id="ARBA00022980"/>
    </source>
</evidence>
<dbReference type="HAMAP" id="MF_00374">
    <property type="entry name" value="Ribosomal_uL29"/>
    <property type="match status" value="1"/>
</dbReference>
<dbReference type="EMBL" id="CP036271">
    <property type="protein sequence ID" value="QDT54415.1"/>
    <property type="molecule type" value="Genomic_DNA"/>
</dbReference>
<evidence type="ECO:0000313" key="6">
    <source>
        <dbReference type="EMBL" id="QDT54415.1"/>
    </source>
</evidence>
<dbReference type="GO" id="GO:0006412">
    <property type="term" value="P:translation"/>
    <property type="evidence" value="ECO:0007669"/>
    <property type="project" value="UniProtKB-UniRule"/>
</dbReference>
<dbReference type="Pfam" id="PF00831">
    <property type="entry name" value="Ribosomal_L29"/>
    <property type="match status" value="1"/>
</dbReference>
<dbReference type="Gene3D" id="1.10.287.310">
    <property type="match status" value="1"/>
</dbReference>
<protein>
    <recommendedName>
        <fullName evidence="4 5">Large ribosomal subunit protein uL29</fullName>
    </recommendedName>
</protein>
<name>A0A517SE61_9PLAN</name>
<evidence type="ECO:0000256" key="4">
    <source>
        <dbReference type="ARBA" id="ARBA00035204"/>
    </source>
</evidence>
<evidence type="ECO:0000256" key="1">
    <source>
        <dbReference type="ARBA" id="ARBA00009254"/>
    </source>
</evidence>
<dbReference type="PANTHER" id="PTHR10916">
    <property type="entry name" value="60S RIBOSOMAL PROTEIN L35/50S RIBOSOMAL PROTEIN L29"/>
    <property type="match status" value="1"/>
</dbReference>
<dbReference type="AlphaFoldDB" id="A0A517SE61"/>
<dbReference type="RefSeq" id="WP_145030272.1">
    <property type="nucleotide sequence ID" value="NZ_CP036271.1"/>
</dbReference>
<accession>A0A517SE61</accession>
<dbReference type="InParanoid" id="A0A517SE61"/>
<dbReference type="FunFam" id="1.10.287.310:FF:000001">
    <property type="entry name" value="50S ribosomal protein L29"/>
    <property type="match status" value="1"/>
</dbReference>
<evidence type="ECO:0000313" key="7">
    <source>
        <dbReference type="Proteomes" id="UP000315700"/>
    </source>
</evidence>
<dbReference type="FunCoup" id="A0A517SE61">
    <property type="interactions" value="413"/>
</dbReference>
<sequence>MATSKEYREMSDEQLGTELVQTQKDLFKLRFQASTEKLDAPSSLKKLRRSIARINTIRRERELKAAQG</sequence>